<dbReference type="Proteomes" id="UP000321547">
    <property type="component" value="Unassembled WGS sequence"/>
</dbReference>
<dbReference type="STRING" id="306540.SAMN05421839_11132"/>
<keyword evidence="7" id="KW-0269">Exonuclease</keyword>
<feature type="coiled-coil region" evidence="4">
    <location>
        <begin position="602"/>
        <end position="747"/>
    </location>
</feature>
<dbReference type="GO" id="GO:0016887">
    <property type="term" value="F:ATP hydrolysis activity"/>
    <property type="evidence" value="ECO:0007669"/>
    <property type="project" value="InterPro"/>
</dbReference>
<dbReference type="InterPro" id="IPR038729">
    <property type="entry name" value="Rad50/SbcC_AAA"/>
</dbReference>
<keyword evidence="7" id="KW-0378">Hydrolase</keyword>
<feature type="coiled-coil region" evidence="4">
    <location>
        <begin position="837"/>
        <end position="864"/>
    </location>
</feature>
<dbReference type="EMBL" id="BJWI01000010">
    <property type="protein sequence ID" value="GEM01447.1"/>
    <property type="molecule type" value="Genomic_DNA"/>
</dbReference>
<dbReference type="PANTHER" id="PTHR32114:SF2">
    <property type="entry name" value="ABC TRANSPORTER ABCH.3"/>
    <property type="match status" value="1"/>
</dbReference>
<dbReference type="Proteomes" id="UP000242243">
    <property type="component" value="Unassembled WGS sequence"/>
</dbReference>
<dbReference type="Pfam" id="PF13476">
    <property type="entry name" value="AAA_23"/>
    <property type="match status" value="1"/>
</dbReference>
<protein>
    <recommendedName>
        <fullName evidence="3">Nuclease SbcCD subunit C</fullName>
    </recommendedName>
</protein>
<reference evidence="6 9" key="2">
    <citation type="submission" date="2019-07" db="EMBL/GenBank/DDBJ databases">
        <title>Whole genome shotgun sequence of Halolactibacillus halophilus NBRC 100868.</title>
        <authorList>
            <person name="Hosoyama A."/>
            <person name="Uohara A."/>
            <person name="Ohji S."/>
            <person name="Ichikawa N."/>
        </authorList>
    </citation>
    <scope>NUCLEOTIDE SEQUENCE [LARGE SCALE GENOMIC DNA]</scope>
    <source>
        <strain evidence="6 9">NBRC 100868</strain>
    </source>
</reference>
<feature type="coiled-coil region" evidence="4">
    <location>
        <begin position="360"/>
        <end position="421"/>
    </location>
</feature>
<gene>
    <name evidence="6" type="primary">sbcC</name>
    <name evidence="6" type="ORF">HHA03_09790</name>
    <name evidence="7" type="ORF">SAMN05421839_11132</name>
</gene>
<dbReference type="OrthoDB" id="9795626at2"/>
<keyword evidence="7" id="KW-0540">Nuclease</keyword>
<dbReference type="RefSeq" id="WP_089831263.1">
    <property type="nucleotide sequence ID" value="NZ_BJWI01000010.1"/>
</dbReference>
<evidence type="ECO:0000313" key="6">
    <source>
        <dbReference type="EMBL" id="GEM01447.1"/>
    </source>
</evidence>
<dbReference type="InterPro" id="IPR027417">
    <property type="entry name" value="P-loop_NTPase"/>
</dbReference>
<dbReference type="PANTHER" id="PTHR32114">
    <property type="entry name" value="ABC TRANSPORTER ABCH.3"/>
    <property type="match status" value="1"/>
</dbReference>
<evidence type="ECO:0000256" key="1">
    <source>
        <dbReference type="ARBA" id="ARBA00006930"/>
    </source>
</evidence>
<dbReference type="EMBL" id="FOXC01000011">
    <property type="protein sequence ID" value="SFP25336.1"/>
    <property type="molecule type" value="Genomic_DNA"/>
</dbReference>
<accession>A0A1I5NVL1</accession>
<dbReference type="Pfam" id="PF13558">
    <property type="entry name" value="SbcC_Walker_B"/>
    <property type="match status" value="1"/>
</dbReference>
<keyword evidence="9" id="KW-1185">Reference proteome</keyword>
<keyword evidence="4" id="KW-0175">Coiled coil</keyword>
<evidence type="ECO:0000256" key="4">
    <source>
        <dbReference type="SAM" id="Coils"/>
    </source>
</evidence>
<comment type="similarity">
    <text evidence="1">Belongs to the SMC family. SbcC subfamily.</text>
</comment>
<organism evidence="7 8">
    <name type="scientific">Halolactibacillus halophilus</name>
    <dbReference type="NCBI Taxonomy" id="306540"/>
    <lineage>
        <taxon>Bacteria</taxon>
        <taxon>Bacillati</taxon>
        <taxon>Bacillota</taxon>
        <taxon>Bacilli</taxon>
        <taxon>Bacillales</taxon>
        <taxon>Bacillaceae</taxon>
        <taxon>Halolactibacillus</taxon>
    </lineage>
</organism>
<evidence type="ECO:0000313" key="9">
    <source>
        <dbReference type="Proteomes" id="UP000321547"/>
    </source>
</evidence>
<evidence type="ECO:0000313" key="8">
    <source>
        <dbReference type="Proteomes" id="UP000242243"/>
    </source>
</evidence>
<feature type="domain" description="Rad50/SbcC-type AAA" evidence="5">
    <location>
        <begin position="6"/>
        <end position="211"/>
    </location>
</feature>
<name>A0A1I5NVL1_9BACI</name>
<reference evidence="7 8" key="1">
    <citation type="submission" date="2016-10" db="EMBL/GenBank/DDBJ databases">
        <authorList>
            <person name="de Groot N.N."/>
        </authorList>
    </citation>
    <scope>NUCLEOTIDE SEQUENCE [LARGE SCALE GENOMIC DNA]</scope>
    <source>
        <strain evidence="7 8">DSM 17073</strain>
    </source>
</reference>
<evidence type="ECO:0000259" key="5">
    <source>
        <dbReference type="Pfam" id="PF13476"/>
    </source>
</evidence>
<dbReference type="GO" id="GO:0004527">
    <property type="term" value="F:exonuclease activity"/>
    <property type="evidence" value="ECO:0007669"/>
    <property type="project" value="UniProtKB-KW"/>
</dbReference>
<sequence length="1036" mass="119298">MRTLELEFQAFGPYKQKQTLDFTELGAESLFLITGPTGAGKTTIFDAICFSLYGKASGTDRDHDTLRSDFSGHDTETFVRFTFSVKDATYRVLRKPKQWVPKRRGEGLKEEPATATLETFTDGAFVVTDSKINEVNDHIKTILGLDYDQFLKMIMIPQGEFRRLISENSQEREQILQKLFQTGKYAALQDYFKDKVKDQAQQLTNLQQSLQFEWQRIPWETEVEIDQLTTTELLERLETKITETKQQIEDNEMKQTELKQTLNQKNTTLQHQSQLLEAFHAYETKQQERTRLLEKEPAITKKRQTLEAAEKAVTLDYYYQDYQSRKKEVDDKAAERESTLKEQTRVAEAFGEQQAEFDRLHQQVDNFASVKDELKQAEQQLQDWQTYEKKMANLKKQGNHLRELTATYEEKKASLATLQTSIKEKETVLNTRHEIEASYLKAVREQEKQEAALKKLAEAKTAAETLTTLRAAYKDEQTKLKSFEVAVEMAKQQEIETDRRFRDGYAYRLKEALASGEPCPVCGSTNHPGTEHTPVALVSDAVLEAVKADREQKERTLRQKQADVAELKLKGTYQREKVDTLLKDLSVDLTSTPEVSTLQAWIKERDAELSDINQAVKRYEEKKRYLNELALTLDKETKQYRHLETELLARSETITTEKATYQKLETESELLQQRLPTDKLTFNQFEAEFKDKQTQVKIFEAAYEQADKDRRKLETKKQTLDTELSSLDRYLTELRNKETERQTAFQQQLMDSAFDSEAAFLTARQPSDVREKLKREIQTFDEAKQTLTVHLNTLTERIADQEKPEIAPLKAELLALDERYNTRVKETTRLEESLTLMKGVKNKVNQQLDTIKRAEQQYQTIKKIADLSRGDNHLKLSFERFVLSSFLDDILVKANQRLVELTDYRYQLRRSHEIAKRGAQSGLDLEVIDHHTSKVRSVKTLSGGEGFKASLSLALGMADVVQAYSGGIQLDTLFIDEGFGTLDDVSLEQAINTLKGLSQKNRILGIISHVPQLKEEIYAKLEITTSPNGSDAAFSF</sequence>
<feature type="coiled-coil region" evidence="4">
    <location>
        <begin position="543"/>
        <end position="570"/>
    </location>
</feature>
<dbReference type="Gene3D" id="3.40.50.300">
    <property type="entry name" value="P-loop containing nucleotide triphosphate hydrolases"/>
    <property type="match status" value="2"/>
</dbReference>
<feature type="coiled-coil region" evidence="4">
    <location>
        <begin position="456"/>
        <end position="493"/>
    </location>
</feature>
<dbReference type="SUPFAM" id="SSF52540">
    <property type="entry name" value="P-loop containing nucleoside triphosphate hydrolases"/>
    <property type="match status" value="1"/>
</dbReference>
<comment type="subunit">
    <text evidence="2">Heterodimer of SbcC and SbcD.</text>
</comment>
<evidence type="ECO:0000256" key="2">
    <source>
        <dbReference type="ARBA" id="ARBA00011322"/>
    </source>
</evidence>
<dbReference type="AlphaFoldDB" id="A0A1I5NVL1"/>
<proteinExistence type="inferred from homology"/>
<evidence type="ECO:0000256" key="3">
    <source>
        <dbReference type="ARBA" id="ARBA00013368"/>
    </source>
</evidence>
<evidence type="ECO:0000313" key="7">
    <source>
        <dbReference type="EMBL" id="SFP25336.1"/>
    </source>
</evidence>
<dbReference type="GO" id="GO:0006302">
    <property type="term" value="P:double-strand break repair"/>
    <property type="evidence" value="ECO:0007669"/>
    <property type="project" value="InterPro"/>
</dbReference>